<dbReference type="PROSITE" id="PS50132">
    <property type="entry name" value="RGS"/>
    <property type="match status" value="1"/>
</dbReference>
<dbReference type="SUPFAM" id="SSF48670">
    <property type="entry name" value="Transducin (heterotrimeric G protein), gamma chain"/>
    <property type="match status" value="1"/>
</dbReference>
<proteinExistence type="predicted"/>
<dbReference type="GO" id="GO:0005096">
    <property type="term" value="F:GTPase activator activity"/>
    <property type="evidence" value="ECO:0007669"/>
    <property type="project" value="TreeGrafter"/>
</dbReference>
<evidence type="ECO:0000313" key="4">
    <source>
        <dbReference type="Proteomes" id="UP001168972"/>
    </source>
</evidence>
<feature type="domain" description="RGS" evidence="2">
    <location>
        <begin position="56"/>
        <end position="143"/>
    </location>
</feature>
<keyword evidence="1" id="KW-0734">Signal transduction inhibitor</keyword>
<dbReference type="GO" id="GO:0007186">
    <property type="term" value="P:G protein-coupled receptor signaling pathway"/>
    <property type="evidence" value="ECO:0007669"/>
    <property type="project" value="InterPro"/>
</dbReference>
<keyword evidence="4" id="KW-1185">Reference proteome</keyword>
<evidence type="ECO:0000256" key="1">
    <source>
        <dbReference type="ARBA" id="ARBA00022700"/>
    </source>
</evidence>
<dbReference type="SUPFAM" id="SSF48097">
    <property type="entry name" value="Regulator of G-protein signaling, RGS"/>
    <property type="match status" value="1"/>
</dbReference>
<evidence type="ECO:0000313" key="3">
    <source>
        <dbReference type="EMBL" id="KAK0159829.1"/>
    </source>
</evidence>
<dbReference type="PANTHER" id="PTHR45746">
    <property type="entry name" value="LP21163P"/>
    <property type="match status" value="1"/>
</dbReference>
<dbReference type="InterPro" id="IPR036305">
    <property type="entry name" value="RGS_sf"/>
</dbReference>
<dbReference type="Proteomes" id="UP001168972">
    <property type="component" value="Unassembled WGS sequence"/>
</dbReference>
<dbReference type="GO" id="GO:0043005">
    <property type="term" value="C:neuron projection"/>
    <property type="evidence" value="ECO:0007669"/>
    <property type="project" value="TreeGrafter"/>
</dbReference>
<dbReference type="InterPro" id="IPR036284">
    <property type="entry name" value="GGL_sf"/>
</dbReference>
<dbReference type="GO" id="GO:0008277">
    <property type="term" value="P:regulation of G protein-coupled receptor signaling pathway"/>
    <property type="evidence" value="ECO:0007669"/>
    <property type="project" value="InterPro"/>
</dbReference>
<dbReference type="InterPro" id="IPR044926">
    <property type="entry name" value="RGS_subdomain_2"/>
</dbReference>
<dbReference type="EMBL" id="JAQQBR010001836">
    <property type="protein sequence ID" value="KAK0159829.1"/>
    <property type="molecule type" value="Genomic_DNA"/>
</dbReference>
<organism evidence="3 4">
    <name type="scientific">Microctonus hyperodae</name>
    <name type="common">Parasitoid wasp</name>
    <dbReference type="NCBI Taxonomy" id="165561"/>
    <lineage>
        <taxon>Eukaryota</taxon>
        <taxon>Metazoa</taxon>
        <taxon>Ecdysozoa</taxon>
        <taxon>Arthropoda</taxon>
        <taxon>Hexapoda</taxon>
        <taxon>Insecta</taxon>
        <taxon>Pterygota</taxon>
        <taxon>Neoptera</taxon>
        <taxon>Endopterygota</taxon>
        <taxon>Hymenoptera</taxon>
        <taxon>Apocrita</taxon>
        <taxon>Ichneumonoidea</taxon>
        <taxon>Braconidae</taxon>
        <taxon>Euphorinae</taxon>
        <taxon>Microctonus</taxon>
    </lineage>
</organism>
<dbReference type="AlphaFoldDB" id="A0AA39C911"/>
<dbReference type="GO" id="GO:0009968">
    <property type="term" value="P:negative regulation of signal transduction"/>
    <property type="evidence" value="ECO:0007669"/>
    <property type="project" value="UniProtKB-KW"/>
</dbReference>
<dbReference type="InterPro" id="IPR016137">
    <property type="entry name" value="RGS"/>
</dbReference>
<sequence length="150" mass="17720">MLSQLIGYFEQYVEYDPMFTQPEYSNPWISDSPDLWEQDRLAKDISVRRVKRWAFSLQELLQDPIGREQFVRFLDKEFSGENLKFWDAVQMLKTLPQRSVETTVNEIWNEFLGADASCPINVDSHSYEITKKNLDKADRWCFDVAAVILK</sequence>
<name>A0AA39C911_MICHY</name>
<comment type="caution">
    <text evidence="3">The sequence shown here is derived from an EMBL/GenBank/DDBJ whole genome shotgun (WGS) entry which is preliminary data.</text>
</comment>
<dbReference type="Gene3D" id="1.10.167.10">
    <property type="entry name" value="Regulator of G-protein Signalling 4, domain 2"/>
    <property type="match status" value="1"/>
</dbReference>
<dbReference type="InterPro" id="IPR047016">
    <property type="entry name" value="RGS6/7/9/11"/>
</dbReference>
<accession>A0AA39C911</accession>
<evidence type="ECO:0000259" key="2">
    <source>
        <dbReference type="PROSITE" id="PS50132"/>
    </source>
</evidence>
<gene>
    <name evidence="3" type="ORF">PV327_010901</name>
</gene>
<dbReference type="Pfam" id="PF00615">
    <property type="entry name" value="RGS"/>
    <property type="match status" value="1"/>
</dbReference>
<protein>
    <recommendedName>
        <fullName evidence="2">RGS domain-containing protein</fullName>
    </recommendedName>
</protein>
<reference evidence="3" key="1">
    <citation type="journal article" date="2023" name="bioRxiv">
        <title>Scaffold-level genome assemblies of two parasitoid biocontrol wasps reveal the parthenogenesis mechanism and an associated novel virus.</title>
        <authorList>
            <person name="Inwood S."/>
            <person name="Skelly J."/>
            <person name="Guhlin J."/>
            <person name="Harrop T."/>
            <person name="Goldson S."/>
            <person name="Dearden P."/>
        </authorList>
    </citation>
    <scope>NUCLEOTIDE SEQUENCE</scope>
    <source>
        <strain evidence="3">Lincoln</strain>
        <tissue evidence="3">Whole body</tissue>
    </source>
</reference>
<dbReference type="GO" id="GO:0005737">
    <property type="term" value="C:cytoplasm"/>
    <property type="evidence" value="ECO:0007669"/>
    <property type="project" value="TreeGrafter"/>
</dbReference>
<reference evidence="3" key="2">
    <citation type="submission" date="2023-03" db="EMBL/GenBank/DDBJ databases">
        <authorList>
            <person name="Inwood S.N."/>
            <person name="Skelly J.G."/>
            <person name="Guhlin J."/>
            <person name="Harrop T.W.R."/>
            <person name="Goldson S.G."/>
            <person name="Dearden P.K."/>
        </authorList>
    </citation>
    <scope>NUCLEOTIDE SEQUENCE</scope>
    <source>
        <strain evidence="3">Lincoln</strain>
        <tissue evidence="3">Whole body</tissue>
    </source>
</reference>
<dbReference type="SMART" id="SM00315">
    <property type="entry name" value="RGS"/>
    <property type="match status" value="1"/>
</dbReference>
<dbReference type="PRINTS" id="PR01301">
    <property type="entry name" value="RGSPROTEIN"/>
</dbReference>
<dbReference type="PANTHER" id="PTHR45746:SF6">
    <property type="entry name" value="LP21163P"/>
    <property type="match status" value="1"/>
</dbReference>